<dbReference type="PANTHER" id="PTHR45782">
    <property type="entry name" value="MITOCHONDRIAL RIBOSOME-ASSOCIATED GTPASE 1"/>
    <property type="match status" value="1"/>
</dbReference>
<dbReference type="GO" id="GO:0032543">
    <property type="term" value="P:mitochondrial translation"/>
    <property type="evidence" value="ECO:0007669"/>
    <property type="project" value="TreeGrafter"/>
</dbReference>
<dbReference type="Pfam" id="PF01926">
    <property type="entry name" value="MMR_HSR1"/>
    <property type="match status" value="1"/>
</dbReference>
<dbReference type="Gene3D" id="3.40.50.300">
    <property type="entry name" value="P-loop containing nucleotide triphosphate hydrolases"/>
    <property type="match status" value="1"/>
</dbReference>
<dbReference type="OrthoDB" id="269151at2759"/>
<keyword evidence="2" id="KW-0342">GTP-binding</keyword>
<feature type="region of interest" description="Disordered" evidence="3">
    <location>
        <begin position="367"/>
        <end position="417"/>
    </location>
</feature>
<proteinExistence type="predicted"/>
<accession>A0A813KMR5</accession>
<keyword evidence="8" id="KW-1185">Reference proteome</keyword>
<evidence type="ECO:0000313" key="8">
    <source>
        <dbReference type="Proteomes" id="UP000654075"/>
    </source>
</evidence>
<dbReference type="Proteomes" id="UP000626109">
    <property type="component" value="Unassembled WGS sequence"/>
</dbReference>
<keyword evidence="1" id="KW-0547">Nucleotide-binding</keyword>
<dbReference type="Proteomes" id="UP000654075">
    <property type="component" value="Unassembled WGS sequence"/>
</dbReference>
<dbReference type="InterPro" id="IPR027417">
    <property type="entry name" value="P-loop_NTPase"/>
</dbReference>
<dbReference type="AlphaFoldDB" id="A0A813KMR5"/>
<evidence type="ECO:0000256" key="2">
    <source>
        <dbReference type="ARBA" id="ARBA00023134"/>
    </source>
</evidence>
<reference evidence="6" key="1">
    <citation type="submission" date="2021-02" db="EMBL/GenBank/DDBJ databases">
        <authorList>
            <person name="Dougan E. K."/>
            <person name="Rhodes N."/>
            <person name="Thang M."/>
            <person name="Chan C."/>
        </authorList>
    </citation>
    <scope>NUCLEOTIDE SEQUENCE</scope>
</reference>
<sequence length="417" mass="46783">MRRFTPCRNAFSYGRPYPDFVPRERFNFEGHPHWFVGHMSSGKVKIERKMKDVNILLEVRDARAPFSSSQYELTANVGEHVHRLIVLNKADLVTPNVGLSMRSLIEESGQPCLLTNASENKNLIKIKQFALDNVRAKHPRTLGLMLMVVGLPNVGKSTIVNGLKRIAFAAARHQGPSSKLMHGVKWTEAKASNVPGLTREVSFFQLSNHPRLYCYDTPGVSLMKRRNDPERNTKLAVLGCMPDHIAGEMYLADYLLYRLNREQMFDYVNALELPGPTDDVRFLTSHISALLAQKTKSQNYMCQVARGATFFLDMWRAGKIGHFCLDHVPNADEVHRLRQLRAQTEPPGPWGPPCYPEVPEGLELHRRGPLLPEGFVPKGRRTVQNPNPDRDGGGNGNSVRRGSSRGGGVNTTDGLSR</sequence>
<dbReference type="EMBL" id="CAJNNV010028480">
    <property type="protein sequence ID" value="CAE8624755.1"/>
    <property type="molecule type" value="Genomic_DNA"/>
</dbReference>
<protein>
    <recommendedName>
        <fullName evidence="4">G domain-containing protein</fullName>
    </recommendedName>
</protein>
<evidence type="ECO:0000313" key="7">
    <source>
        <dbReference type="Proteomes" id="UP000626109"/>
    </source>
</evidence>
<dbReference type="GO" id="GO:0003924">
    <property type="term" value="F:GTPase activity"/>
    <property type="evidence" value="ECO:0007669"/>
    <property type="project" value="TreeGrafter"/>
</dbReference>
<evidence type="ECO:0000259" key="4">
    <source>
        <dbReference type="Pfam" id="PF01926"/>
    </source>
</evidence>
<dbReference type="Gene3D" id="1.10.1580.10">
    <property type="match status" value="1"/>
</dbReference>
<dbReference type="InterPro" id="IPR023179">
    <property type="entry name" value="GTP-bd_ortho_bundle_sf"/>
</dbReference>
<evidence type="ECO:0000256" key="3">
    <source>
        <dbReference type="SAM" id="MobiDB-lite"/>
    </source>
</evidence>
<evidence type="ECO:0000313" key="5">
    <source>
        <dbReference type="EMBL" id="CAE8624755.1"/>
    </source>
</evidence>
<organism evidence="6 7">
    <name type="scientific">Polarella glacialis</name>
    <name type="common">Dinoflagellate</name>
    <dbReference type="NCBI Taxonomy" id="89957"/>
    <lineage>
        <taxon>Eukaryota</taxon>
        <taxon>Sar</taxon>
        <taxon>Alveolata</taxon>
        <taxon>Dinophyceae</taxon>
        <taxon>Suessiales</taxon>
        <taxon>Suessiaceae</taxon>
        <taxon>Polarella</taxon>
    </lineage>
</organism>
<dbReference type="OMA" id="GVLWPKF"/>
<gene>
    <name evidence="5" type="ORF">PGLA1383_LOCUS41866</name>
    <name evidence="6" type="ORF">PGLA2088_LOCUS32811</name>
</gene>
<dbReference type="SUPFAM" id="SSF52540">
    <property type="entry name" value="P-loop containing nucleoside triphosphate hydrolases"/>
    <property type="match status" value="1"/>
</dbReference>
<comment type="caution">
    <text evidence="6">The sequence shown here is derived from an EMBL/GenBank/DDBJ whole genome shotgun (WGS) entry which is preliminary data.</text>
</comment>
<feature type="domain" description="G" evidence="4">
    <location>
        <begin position="147"/>
        <end position="224"/>
    </location>
</feature>
<dbReference type="PANTHER" id="PTHR45782:SF4">
    <property type="entry name" value="MITOCHONDRIAL RIBOSOME-ASSOCIATED GTPASE 1"/>
    <property type="match status" value="1"/>
</dbReference>
<name>A0A813KMR5_POLGL</name>
<evidence type="ECO:0000256" key="1">
    <source>
        <dbReference type="ARBA" id="ARBA00022741"/>
    </source>
</evidence>
<dbReference type="EMBL" id="CAJNNW010030411">
    <property type="protein sequence ID" value="CAE8703385.1"/>
    <property type="molecule type" value="Genomic_DNA"/>
</dbReference>
<dbReference type="InterPro" id="IPR006073">
    <property type="entry name" value="GTP-bd"/>
</dbReference>
<evidence type="ECO:0000313" key="6">
    <source>
        <dbReference type="EMBL" id="CAE8703385.1"/>
    </source>
</evidence>
<dbReference type="GO" id="GO:0005525">
    <property type="term" value="F:GTP binding"/>
    <property type="evidence" value="ECO:0007669"/>
    <property type="project" value="UniProtKB-KW"/>
</dbReference>
<dbReference type="GO" id="GO:0005739">
    <property type="term" value="C:mitochondrion"/>
    <property type="evidence" value="ECO:0007669"/>
    <property type="project" value="TreeGrafter"/>
</dbReference>